<evidence type="ECO:0000313" key="5">
    <source>
        <dbReference type="Proteomes" id="UP000758168"/>
    </source>
</evidence>
<keyword evidence="2" id="KW-0408">Iron</keyword>
<keyword evidence="2" id="KW-0503">Monooxygenase</keyword>
<dbReference type="PANTHER" id="PTHR46696">
    <property type="entry name" value="P450, PUTATIVE (EUROFUNG)-RELATED"/>
    <property type="match status" value="1"/>
</dbReference>
<comment type="similarity">
    <text evidence="1 2">Belongs to the cytochrome P450 family.</text>
</comment>
<dbReference type="InterPro" id="IPR017972">
    <property type="entry name" value="Cyt_P450_CS"/>
</dbReference>
<gene>
    <name evidence="4" type="ORF">JOF54_001553</name>
</gene>
<evidence type="ECO:0000313" key="4">
    <source>
        <dbReference type="EMBL" id="MBP2416631.1"/>
    </source>
</evidence>
<dbReference type="PROSITE" id="PS00086">
    <property type="entry name" value="CYTOCHROME_P450"/>
    <property type="match status" value="1"/>
</dbReference>
<dbReference type="PANTHER" id="PTHR46696:SF1">
    <property type="entry name" value="CYTOCHROME P450 YJIB-RELATED"/>
    <property type="match status" value="1"/>
</dbReference>
<comment type="caution">
    <text evidence="4">The sequence shown here is derived from an EMBL/GenBank/DDBJ whole genome shotgun (WGS) entry which is preliminary data.</text>
</comment>
<dbReference type="Gene3D" id="1.10.630.10">
    <property type="entry name" value="Cytochrome P450"/>
    <property type="match status" value="1"/>
</dbReference>
<dbReference type="Pfam" id="PF00067">
    <property type="entry name" value="p450"/>
    <property type="match status" value="1"/>
</dbReference>
<keyword evidence="2" id="KW-0349">Heme</keyword>
<dbReference type="InterPro" id="IPR036396">
    <property type="entry name" value="Cyt_P450_sf"/>
</dbReference>
<keyword evidence="2" id="KW-0479">Metal-binding</keyword>
<evidence type="ECO:0000256" key="3">
    <source>
        <dbReference type="SAM" id="MobiDB-lite"/>
    </source>
</evidence>
<dbReference type="CDD" id="cd00302">
    <property type="entry name" value="cytochrome_P450"/>
    <property type="match status" value="1"/>
</dbReference>
<dbReference type="Proteomes" id="UP000758168">
    <property type="component" value="Unassembled WGS sequence"/>
</dbReference>
<dbReference type="InterPro" id="IPR001128">
    <property type="entry name" value="Cyt_P450"/>
</dbReference>
<name>A0ABS4Z6K1_9ACTN</name>
<evidence type="ECO:0000256" key="2">
    <source>
        <dbReference type="RuleBase" id="RU000461"/>
    </source>
</evidence>
<accession>A0ABS4Z6K1</accession>
<keyword evidence="5" id="KW-1185">Reference proteome</keyword>
<dbReference type="RefSeq" id="WP_210054489.1">
    <property type="nucleotide sequence ID" value="NZ_BAAAMH010000015.1"/>
</dbReference>
<proteinExistence type="inferred from homology"/>
<feature type="compositionally biased region" description="Basic and acidic residues" evidence="3">
    <location>
        <begin position="13"/>
        <end position="30"/>
    </location>
</feature>
<organism evidence="4 5">
    <name type="scientific">Microlunatus capsulatus</name>
    <dbReference type="NCBI Taxonomy" id="99117"/>
    <lineage>
        <taxon>Bacteria</taxon>
        <taxon>Bacillati</taxon>
        <taxon>Actinomycetota</taxon>
        <taxon>Actinomycetes</taxon>
        <taxon>Propionibacteriales</taxon>
        <taxon>Propionibacteriaceae</taxon>
        <taxon>Microlunatus</taxon>
    </lineage>
</organism>
<dbReference type="InterPro" id="IPR002397">
    <property type="entry name" value="Cyt_P450_B"/>
</dbReference>
<feature type="region of interest" description="Disordered" evidence="3">
    <location>
        <begin position="1"/>
        <end position="32"/>
    </location>
</feature>
<keyword evidence="2" id="KW-0560">Oxidoreductase</keyword>
<sequence>MSSPAPHLGCPVRKLDPDDSAGRPPLEHVRGAGPERYVVRSFDVARQVLREPEGTTQAGFGAEGVLAGTQTPRPGRPTRTRRAMRPPILFLEGAQHRDQRRAAARFFAPKVTEDYRPMMESLAAQLVGGLRTDRAVDLSQLSMGMAVEVVARVVGLTASSRRGMSRRLSSLFDGDPLSSGSGVLGRLRAARTGTATARFYWQDVKPAIRARRRAPQEDVISQLLADGFRDLDVLTECLTYGAAGMVTTREFICVAAWHLFDDPDLLARYRAGDRDARQALLQETLRLEPVVGHLYRRLRAPLAVDVDGAEQTLPAGALVDLDLRAANADEATAGGEPLSLCPGRPLPRAVPPALMSFGDGHHRCPGAPIAIMESEIFLSALFAQDVVAEGPPRVAWNPVSQGYDLDRLMVRRAA</sequence>
<reference evidence="4 5" key="1">
    <citation type="submission" date="2021-03" db="EMBL/GenBank/DDBJ databases">
        <title>Sequencing the genomes of 1000 actinobacteria strains.</title>
        <authorList>
            <person name="Klenk H.-P."/>
        </authorList>
    </citation>
    <scope>NUCLEOTIDE SEQUENCE [LARGE SCALE GENOMIC DNA]</scope>
    <source>
        <strain evidence="4 5">DSM 12936</strain>
    </source>
</reference>
<dbReference type="PRINTS" id="PR00359">
    <property type="entry name" value="BP450"/>
</dbReference>
<protein>
    <submittedName>
        <fullName evidence="4">Cytochrome P450</fullName>
    </submittedName>
</protein>
<evidence type="ECO:0000256" key="1">
    <source>
        <dbReference type="ARBA" id="ARBA00010617"/>
    </source>
</evidence>
<dbReference type="SUPFAM" id="SSF48264">
    <property type="entry name" value="Cytochrome P450"/>
    <property type="match status" value="1"/>
</dbReference>
<dbReference type="EMBL" id="JAGIOB010000001">
    <property type="protein sequence ID" value="MBP2416631.1"/>
    <property type="molecule type" value="Genomic_DNA"/>
</dbReference>